<dbReference type="NCBIfam" id="NF045485">
    <property type="entry name" value="FPPsyn"/>
    <property type="match status" value="1"/>
</dbReference>
<dbReference type="SUPFAM" id="SSF48576">
    <property type="entry name" value="Terpenoid synthases"/>
    <property type="match status" value="1"/>
</dbReference>
<gene>
    <name evidence="13" type="ORF">F8153_11295</name>
</gene>
<evidence type="ECO:0000256" key="8">
    <source>
        <dbReference type="ARBA" id="ARBA00023229"/>
    </source>
</evidence>
<evidence type="ECO:0000256" key="12">
    <source>
        <dbReference type="RuleBase" id="RU004466"/>
    </source>
</evidence>
<organism evidence="13 14">
    <name type="scientific">Alkaliphilus serpentinus</name>
    <dbReference type="NCBI Taxonomy" id="1482731"/>
    <lineage>
        <taxon>Bacteria</taxon>
        <taxon>Bacillati</taxon>
        <taxon>Bacillota</taxon>
        <taxon>Clostridia</taxon>
        <taxon>Peptostreptococcales</taxon>
        <taxon>Natronincolaceae</taxon>
        <taxon>Alkaliphilus</taxon>
    </lineage>
</organism>
<sequence length="295" mass="32962">MEFKTQLMNYVELVNKKLNEYFPMIDTTNKNLFDAMAYSINAGGKRLRPVLMLAAYNLFREDTETPLPYCCGIEMIHTYSLIHDDLPAMDNDDYRRGKPTNHKVFGEGLAILAGDGLLNYAFEIMLKDALTHKDTRPFTQAIYEISTAAGVNGMIGGQVVDIESENTLIDGSTLDYIHLNKTAAMITASLKAGAIMAEAKETDIKNMEVIGRSLGLAFQIKDDILDIIGDKGKLGKDIGSDMDNNKSTYPSLYGLEYSQSRVRELTEEIEIILNSYGNKSGFLRDLGIYLMEREC</sequence>
<dbReference type="RefSeq" id="WP_151866460.1">
    <property type="nucleotide sequence ID" value="NZ_WBZB01000040.1"/>
</dbReference>
<comment type="cofactor">
    <cofactor evidence="1">
        <name>Mg(2+)</name>
        <dbReference type="ChEBI" id="CHEBI:18420"/>
    </cofactor>
</comment>
<reference evidence="13 14" key="1">
    <citation type="submission" date="2019-10" db="EMBL/GenBank/DDBJ databases">
        <title>Alkaliphilus serpentinus sp. nov. and Alkaliphilus pronyensis sp. nov., two novel anaerobic alkaliphilic species isolated from the serpentinized-hosted hydrothermal field of the Prony Bay (New Caledonia).</title>
        <authorList>
            <person name="Postec A."/>
        </authorList>
    </citation>
    <scope>NUCLEOTIDE SEQUENCE [LARGE SCALE GENOMIC DNA]</scope>
    <source>
        <strain evidence="13 14">LacT</strain>
    </source>
</reference>
<evidence type="ECO:0000256" key="7">
    <source>
        <dbReference type="ARBA" id="ARBA00022842"/>
    </source>
</evidence>
<evidence type="ECO:0000256" key="6">
    <source>
        <dbReference type="ARBA" id="ARBA00022723"/>
    </source>
</evidence>
<comment type="caution">
    <text evidence="13">The sequence shown here is derived from an EMBL/GenBank/DDBJ whole genome shotgun (WGS) entry which is preliminary data.</text>
</comment>
<dbReference type="SFLD" id="SFLDS00005">
    <property type="entry name" value="Isoprenoid_Synthase_Type_I"/>
    <property type="match status" value="1"/>
</dbReference>
<evidence type="ECO:0000256" key="5">
    <source>
        <dbReference type="ARBA" id="ARBA00022679"/>
    </source>
</evidence>
<dbReference type="GO" id="GO:0046872">
    <property type="term" value="F:metal ion binding"/>
    <property type="evidence" value="ECO:0007669"/>
    <property type="project" value="UniProtKB-KW"/>
</dbReference>
<dbReference type="PROSITE" id="PS00723">
    <property type="entry name" value="POLYPRENYL_SYNTHASE_1"/>
    <property type="match status" value="1"/>
</dbReference>
<dbReference type="CDD" id="cd00685">
    <property type="entry name" value="Trans_IPPS_HT"/>
    <property type="match status" value="1"/>
</dbReference>
<keyword evidence="7" id="KW-0460">Magnesium</keyword>
<evidence type="ECO:0000256" key="3">
    <source>
        <dbReference type="ARBA" id="ARBA00012439"/>
    </source>
</evidence>
<evidence type="ECO:0000256" key="9">
    <source>
        <dbReference type="ARBA" id="ARBA00032380"/>
    </source>
</evidence>
<keyword evidence="5 12" id="KW-0808">Transferase</keyword>
<dbReference type="GO" id="GO:0004337">
    <property type="term" value="F:(2E,6E)-farnesyl diphosphate synthase activity"/>
    <property type="evidence" value="ECO:0007669"/>
    <property type="project" value="UniProtKB-EC"/>
</dbReference>
<dbReference type="EC" id="2.5.1.10" evidence="3"/>
<dbReference type="AlphaFoldDB" id="A0A833M8W4"/>
<proteinExistence type="inferred from homology"/>
<dbReference type="GO" id="GO:0005737">
    <property type="term" value="C:cytoplasm"/>
    <property type="evidence" value="ECO:0007669"/>
    <property type="project" value="UniProtKB-ARBA"/>
</dbReference>
<dbReference type="EMBL" id="WBZB01000040">
    <property type="protein sequence ID" value="KAB3527566.1"/>
    <property type="molecule type" value="Genomic_DNA"/>
</dbReference>
<evidence type="ECO:0000256" key="11">
    <source>
        <dbReference type="ARBA" id="ARBA00049399"/>
    </source>
</evidence>
<name>A0A833M8W4_9FIRM</name>
<dbReference type="Pfam" id="PF00348">
    <property type="entry name" value="polyprenyl_synt"/>
    <property type="match status" value="1"/>
</dbReference>
<evidence type="ECO:0000313" key="13">
    <source>
        <dbReference type="EMBL" id="KAB3527566.1"/>
    </source>
</evidence>
<keyword evidence="8" id="KW-0414">Isoprene biosynthesis</keyword>
<evidence type="ECO:0000256" key="4">
    <source>
        <dbReference type="ARBA" id="ARBA00015100"/>
    </source>
</evidence>
<dbReference type="FunFam" id="1.10.600.10:FF:000001">
    <property type="entry name" value="Geranylgeranyl diphosphate synthase"/>
    <property type="match status" value="1"/>
</dbReference>
<dbReference type="PANTHER" id="PTHR43281:SF1">
    <property type="entry name" value="FARNESYL DIPHOSPHATE SYNTHASE"/>
    <property type="match status" value="1"/>
</dbReference>
<dbReference type="InterPro" id="IPR000092">
    <property type="entry name" value="Polyprenyl_synt"/>
</dbReference>
<keyword evidence="14" id="KW-1185">Reference proteome</keyword>
<dbReference type="SFLD" id="SFLDG01017">
    <property type="entry name" value="Polyprenyl_Transferase_Like"/>
    <property type="match status" value="1"/>
</dbReference>
<dbReference type="InterPro" id="IPR033749">
    <property type="entry name" value="Polyprenyl_synt_CS"/>
</dbReference>
<protein>
    <recommendedName>
        <fullName evidence="4">Farnesyl diphosphate synthase</fullName>
        <ecNumber evidence="3">2.5.1.10</ecNumber>
    </recommendedName>
    <alternativeName>
        <fullName evidence="10">(2E,6E)-farnesyl diphosphate synthase</fullName>
    </alternativeName>
    <alternativeName>
        <fullName evidence="9">Geranyltranstransferase</fullName>
    </alternativeName>
</protein>
<dbReference type="GO" id="GO:0016114">
    <property type="term" value="P:terpenoid biosynthetic process"/>
    <property type="evidence" value="ECO:0007669"/>
    <property type="project" value="UniProtKB-ARBA"/>
</dbReference>
<evidence type="ECO:0000313" key="14">
    <source>
        <dbReference type="Proteomes" id="UP000465601"/>
    </source>
</evidence>
<dbReference type="InterPro" id="IPR008949">
    <property type="entry name" value="Isoprenoid_synthase_dom_sf"/>
</dbReference>
<dbReference type="Gene3D" id="1.10.600.10">
    <property type="entry name" value="Farnesyl Diphosphate Synthase"/>
    <property type="match status" value="1"/>
</dbReference>
<evidence type="ECO:0000256" key="10">
    <source>
        <dbReference type="ARBA" id="ARBA00032873"/>
    </source>
</evidence>
<comment type="catalytic activity">
    <reaction evidence="11">
        <text>isopentenyl diphosphate + (2E)-geranyl diphosphate = (2E,6E)-farnesyl diphosphate + diphosphate</text>
        <dbReference type="Rhea" id="RHEA:19361"/>
        <dbReference type="ChEBI" id="CHEBI:33019"/>
        <dbReference type="ChEBI" id="CHEBI:58057"/>
        <dbReference type="ChEBI" id="CHEBI:128769"/>
        <dbReference type="ChEBI" id="CHEBI:175763"/>
        <dbReference type="EC" id="2.5.1.10"/>
    </reaction>
</comment>
<evidence type="ECO:0000256" key="1">
    <source>
        <dbReference type="ARBA" id="ARBA00001946"/>
    </source>
</evidence>
<accession>A0A833M8W4</accession>
<dbReference type="PANTHER" id="PTHR43281">
    <property type="entry name" value="FARNESYL DIPHOSPHATE SYNTHASE"/>
    <property type="match status" value="1"/>
</dbReference>
<dbReference type="InterPro" id="IPR053378">
    <property type="entry name" value="Prenyl_diphosphate_synthase"/>
</dbReference>
<keyword evidence="6" id="KW-0479">Metal-binding</keyword>
<evidence type="ECO:0000256" key="2">
    <source>
        <dbReference type="ARBA" id="ARBA00006706"/>
    </source>
</evidence>
<dbReference type="Proteomes" id="UP000465601">
    <property type="component" value="Unassembled WGS sequence"/>
</dbReference>
<dbReference type="PROSITE" id="PS00444">
    <property type="entry name" value="POLYPRENYL_SYNTHASE_2"/>
    <property type="match status" value="1"/>
</dbReference>
<dbReference type="OrthoDB" id="9805316at2"/>
<comment type="similarity">
    <text evidence="2 12">Belongs to the FPP/GGPP synthase family.</text>
</comment>